<keyword evidence="3" id="KW-0251">Elongation factor</keyword>
<dbReference type="CDD" id="cd10305">
    <property type="entry name" value="GST_C_AIMP3"/>
    <property type="match status" value="1"/>
</dbReference>
<dbReference type="GO" id="GO:0017101">
    <property type="term" value="C:aminoacyl-tRNA synthetase multienzyme complex"/>
    <property type="evidence" value="ECO:0007669"/>
    <property type="project" value="InterPro"/>
</dbReference>
<organism evidence="2 3">
    <name type="scientific">Petromyzon marinus</name>
    <name type="common">Sea lamprey</name>
    <dbReference type="NCBI Taxonomy" id="7757"/>
    <lineage>
        <taxon>Eukaryota</taxon>
        <taxon>Metazoa</taxon>
        <taxon>Chordata</taxon>
        <taxon>Craniata</taxon>
        <taxon>Vertebrata</taxon>
        <taxon>Cyclostomata</taxon>
        <taxon>Hyperoartia</taxon>
        <taxon>Petromyzontiformes</taxon>
        <taxon>Petromyzontidae</taxon>
        <taxon>Petromyzon</taxon>
    </lineage>
</organism>
<dbReference type="InterPro" id="IPR053837">
    <property type="entry name" value="AIMP3/p18_C"/>
</dbReference>
<proteinExistence type="predicted"/>
<dbReference type="InterPro" id="IPR036282">
    <property type="entry name" value="Glutathione-S-Trfase_C_sf"/>
</dbReference>
<evidence type="ECO:0000259" key="1">
    <source>
        <dbReference type="PROSITE" id="PS50405"/>
    </source>
</evidence>
<dbReference type="SUPFAM" id="SSF47616">
    <property type="entry name" value="GST C-terminal domain-like"/>
    <property type="match status" value="1"/>
</dbReference>
<evidence type="ECO:0000313" key="3">
    <source>
        <dbReference type="RefSeq" id="XP_032828831.1"/>
    </source>
</evidence>
<dbReference type="GO" id="GO:0005634">
    <property type="term" value="C:nucleus"/>
    <property type="evidence" value="ECO:0007669"/>
    <property type="project" value="TreeGrafter"/>
</dbReference>
<feature type="domain" description="GST C-terminal" evidence="1">
    <location>
        <begin position="50"/>
        <end position="169"/>
    </location>
</feature>
<dbReference type="InterPro" id="IPR053836">
    <property type="entry name" value="Arc1-like_N"/>
</dbReference>
<dbReference type="Gene3D" id="3.40.30.90">
    <property type="match status" value="1"/>
</dbReference>
<keyword evidence="3" id="KW-0648">Protein biosynthesis</keyword>
<dbReference type="Proteomes" id="UP001318040">
    <property type="component" value="Chromosome 50"/>
</dbReference>
<gene>
    <name evidence="3" type="primary">EEF1E1</name>
</gene>
<dbReference type="PANTHER" id="PTHR44490:SF1">
    <property type="entry name" value="EUKARYOTIC TRANSLATION ELONGATION FACTOR 1 EPSILON-1"/>
    <property type="match status" value="1"/>
</dbReference>
<dbReference type="GO" id="GO:0005737">
    <property type="term" value="C:cytoplasm"/>
    <property type="evidence" value="ECO:0007669"/>
    <property type="project" value="TreeGrafter"/>
</dbReference>
<dbReference type="PROSITE" id="PS50405">
    <property type="entry name" value="GST_CTER"/>
    <property type="match status" value="1"/>
</dbReference>
<dbReference type="PANTHER" id="PTHR44490">
    <property type="entry name" value="EUKARYOTIC TRANSLATION ELONGATION FACTOR 1 EPSILON-1"/>
    <property type="match status" value="1"/>
</dbReference>
<accession>A0AAJ7XC02</accession>
<dbReference type="AlphaFoldDB" id="A0AAJ7XC02"/>
<dbReference type="InterPro" id="IPR010987">
    <property type="entry name" value="Glutathione-S-Trfase_C-like"/>
</dbReference>
<protein>
    <submittedName>
        <fullName evidence="3">Eukaryotic translation elongation factor 1 epsilon-1</fullName>
    </submittedName>
</protein>
<evidence type="ECO:0000313" key="2">
    <source>
        <dbReference type="Proteomes" id="UP001318040"/>
    </source>
</evidence>
<keyword evidence="2" id="KW-1185">Reference proteome</keyword>
<dbReference type="GO" id="GO:0003746">
    <property type="term" value="F:translation elongation factor activity"/>
    <property type="evidence" value="ECO:0007669"/>
    <property type="project" value="UniProtKB-KW"/>
</dbReference>
<reference evidence="3" key="1">
    <citation type="submission" date="2025-08" db="UniProtKB">
        <authorList>
            <consortium name="RefSeq"/>
        </authorList>
    </citation>
    <scope>IDENTIFICATION</scope>
    <source>
        <tissue evidence="3">Sperm</tissue>
    </source>
</reference>
<dbReference type="RefSeq" id="XP_032828831.1">
    <property type="nucleotide sequence ID" value="XM_032972940.1"/>
</dbReference>
<dbReference type="Gene3D" id="1.20.1050.10">
    <property type="match status" value="1"/>
</dbReference>
<sequence length="169" mass="18950">MESRVEELRSLQRLVGGPAAPLERQAERGVPVLHVGDGSSVVGLVSSACHVVRASGQLQLLGLDAGDRAVVQQWAEYAVALEQGNKDSLKTALRELNDYLADRVFIVGNYLTLADILLYHRLHPVLAALGVQEREQHVNVCRWFDNVQRWPRVRQHLPMLVILRNKIYS</sequence>
<name>A0AAJ7XC02_PETMA</name>
<dbReference type="GO" id="GO:0043517">
    <property type="term" value="P:positive regulation of DNA damage response, signal transduction by p53 class mediator"/>
    <property type="evidence" value="ECO:0007669"/>
    <property type="project" value="InterPro"/>
</dbReference>
<dbReference type="Pfam" id="PF21972">
    <property type="entry name" value="Arc1p_N_like"/>
    <property type="match status" value="1"/>
</dbReference>
<dbReference type="KEGG" id="pmrn:116953096"/>
<dbReference type="GeneID" id="116953096"/>
<dbReference type="InterPro" id="IPR042450">
    <property type="entry name" value="EEF1E1"/>
</dbReference>